<gene>
    <name evidence="2" type="ORF">GDO81_027678</name>
</gene>
<dbReference type="GO" id="GO:0005789">
    <property type="term" value="C:endoplasmic reticulum membrane"/>
    <property type="evidence" value="ECO:0007669"/>
    <property type="project" value="TreeGrafter"/>
</dbReference>
<comment type="caution">
    <text evidence="2">The sequence shown here is derived from an EMBL/GenBank/DDBJ whole genome shotgun (WGS) entry which is preliminary data.</text>
</comment>
<dbReference type="Proteomes" id="UP000824782">
    <property type="component" value="Unassembled WGS sequence"/>
</dbReference>
<reference evidence="2" key="1">
    <citation type="thesis" date="2020" institute="ProQuest LLC" country="789 East Eisenhower Parkway, Ann Arbor, MI, USA">
        <title>Comparative Genomics and Chromosome Evolution.</title>
        <authorList>
            <person name="Mudd A.B."/>
        </authorList>
    </citation>
    <scope>NUCLEOTIDE SEQUENCE</scope>
    <source>
        <strain evidence="2">237g6f4</strain>
        <tissue evidence="2">Blood</tissue>
    </source>
</reference>
<dbReference type="PANTHER" id="PTHR45761">
    <property type="entry name" value="EXTENDED SYNAPTOTAGMIN-LIKE PROTEIN 2, ISOFORM C"/>
    <property type="match status" value="1"/>
</dbReference>
<accession>A0AAV6YM32</accession>
<evidence type="ECO:0000259" key="1">
    <source>
        <dbReference type="Pfam" id="PF00168"/>
    </source>
</evidence>
<dbReference type="Gene3D" id="2.60.40.150">
    <property type="entry name" value="C2 domain"/>
    <property type="match status" value="1"/>
</dbReference>
<dbReference type="GO" id="GO:0005544">
    <property type="term" value="F:calcium-dependent phospholipid binding"/>
    <property type="evidence" value="ECO:0007669"/>
    <property type="project" value="TreeGrafter"/>
</dbReference>
<dbReference type="EMBL" id="WNYA01056266">
    <property type="protein sequence ID" value="KAG8535830.1"/>
    <property type="molecule type" value="Genomic_DNA"/>
</dbReference>
<protein>
    <recommendedName>
        <fullName evidence="1">C2 domain-containing protein</fullName>
    </recommendedName>
</protein>
<evidence type="ECO:0000313" key="3">
    <source>
        <dbReference type="Proteomes" id="UP000824782"/>
    </source>
</evidence>
<evidence type="ECO:0000313" key="2">
    <source>
        <dbReference type="EMBL" id="KAG8535830.1"/>
    </source>
</evidence>
<dbReference type="AlphaFoldDB" id="A0AAV6YM32"/>
<dbReference type="GO" id="GO:0035091">
    <property type="term" value="F:phosphatidylinositol binding"/>
    <property type="evidence" value="ECO:0007669"/>
    <property type="project" value="TreeGrafter"/>
</dbReference>
<dbReference type="GO" id="GO:0008429">
    <property type="term" value="F:phosphatidylethanolamine binding"/>
    <property type="evidence" value="ECO:0007669"/>
    <property type="project" value="TreeGrafter"/>
</dbReference>
<dbReference type="SUPFAM" id="SSF49562">
    <property type="entry name" value="C2 domain (Calcium/lipid-binding domain, CaLB)"/>
    <property type="match status" value="1"/>
</dbReference>
<dbReference type="Pfam" id="PF00168">
    <property type="entry name" value="C2"/>
    <property type="match status" value="1"/>
</dbReference>
<dbReference type="InterPro" id="IPR051634">
    <property type="entry name" value="Extended_Synaptotagmin"/>
</dbReference>
<dbReference type="GO" id="GO:0005509">
    <property type="term" value="F:calcium ion binding"/>
    <property type="evidence" value="ECO:0007669"/>
    <property type="project" value="TreeGrafter"/>
</dbReference>
<organism evidence="2 3">
    <name type="scientific">Engystomops pustulosus</name>
    <name type="common">Tungara frog</name>
    <name type="synonym">Physalaemus pustulosus</name>
    <dbReference type="NCBI Taxonomy" id="76066"/>
    <lineage>
        <taxon>Eukaryota</taxon>
        <taxon>Metazoa</taxon>
        <taxon>Chordata</taxon>
        <taxon>Craniata</taxon>
        <taxon>Vertebrata</taxon>
        <taxon>Euteleostomi</taxon>
        <taxon>Amphibia</taxon>
        <taxon>Batrachia</taxon>
        <taxon>Anura</taxon>
        <taxon>Neobatrachia</taxon>
        <taxon>Hyloidea</taxon>
        <taxon>Leptodactylidae</taxon>
        <taxon>Leiuperinae</taxon>
        <taxon>Engystomops</taxon>
    </lineage>
</organism>
<dbReference type="InterPro" id="IPR035892">
    <property type="entry name" value="C2_domain_sf"/>
</dbReference>
<proteinExistence type="predicted"/>
<name>A0AAV6YM32_ENGPU</name>
<dbReference type="InterPro" id="IPR000008">
    <property type="entry name" value="C2_dom"/>
</dbReference>
<dbReference type="GO" id="GO:0031210">
    <property type="term" value="F:phosphatidylcholine binding"/>
    <property type="evidence" value="ECO:0007669"/>
    <property type="project" value="TreeGrafter"/>
</dbReference>
<dbReference type="PANTHER" id="PTHR45761:SF4">
    <property type="entry name" value="EXTENDED SYNAPTOTAGMIN-3"/>
    <property type="match status" value="1"/>
</dbReference>
<sequence>FVIHEVPGQDLEVDLYDEDPDKDDFLGSLVIGLEGVMKDRIVDEWFPLCDVVSGSVHLKLQWFSLLATQEKLQEVSDQTYLHM</sequence>
<feature type="non-terminal residue" evidence="2">
    <location>
        <position position="1"/>
    </location>
</feature>
<keyword evidence="3" id="KW-1185">Reference proteome</keyword>
<feature type="domain" description="C2" evidence="1">
    <location>
        <begin position="1"/>
        <end position="48"/>
    </location>
</feature>